<proteinExistence type="predicted"/>
<feature type="region of interest" description="Disordered" evidence="1">
    <location>
        <begin position="423"/>
        <end position="449"/>
    </location>
</feature>
<evidence type="ECO:0000256" key="1">
    <source>
        <dbReference type="SAM" id="MobiDB-lite"/>
    </source>
</evidence>
<dbReference type="AlphaFoldDB" id="A0AAN9YEY8"/>
<protein>
    <submittedName>
        <fullName evidence="2">Uncharacterized protein</fullName>
    </submittedName>
</protein>
<sequence length="486" mass="49624">MDIPNDIHIGKNEPLYPITLIPRGPFRNSAEGRDALELGNNVRSFVPKTLSIMLLSSTLRNALLSVAVLPPAYVLADDEDNSVTFGFSDCVSTCVATTGYSTDGEASQKVMCTATRDGLLEAVMACMVSNCSGGLSDVASDLLEPMETGCEELEMPIDVEDTQEAASVVASIEAITVVTSSTITTASTFIEVLHTISTTTAETPISISTTSTPEINTSPVEITTTLDPVVLVTTTAQATTTPEQPPRVVTSATASNSTSAVGIVSVEQQPTSVLSGGSTLETETTATTEITPLFSSSAPSTPSASTTNRLSLVQQKPTTTRATTMAIPSTTSGEIPSIHPDATKKAEAKSTTASTKKATQAIETEAFKTRDATTRATIITSSAPGPESLSQTATSATNAGSALEMATGSPTATITSGFATSTSSGLSMATASNTRSSSSSEATDDVGTGDPFSIVTDSAAAAPPQGRLSVVLSAVLVGMAGLASFS</sequence>
<feature type="region of interest" description="Disordered" evidence="1">
    <location>
        <begin position="293"/>
        <end position="375"/>
    </location>
</feature>
<comment type="caution">
    <text evidence="2">The sequence shown here is derived from an EMBL/GenBank/DDBJ whole genome shotgun (WGS) entry which is preliminary data.</text>
</comment>
<gene>
    <name evidence="2" type="ORF">SLS53_006502</name>
</gene>
<feature type="compositionally biased region" description="Low complexity" evidence="1">
    <location>
        <begin position="349"/>
        <end position="359"/>
    </location>
</feature>
<keyword evidence="3" id="KW-1185">Reference proteome</keyword>
<name>A0AAN9YEY8_9PEZI</name>
<organism evidence="2 3">
    <name type="scientific">Cytospora paraplurivora</name>
    <dbReference type="NCBI Taxonomy" id="2898453"/>
    <lineage>
        <taxon>Eukaryota</taxon>
        <taxon>Fungi</taxon>
        <taxon>Dikarya</taxon>
        <taxon>Ascomycota</taxon>
        <taxon>Pezizomycotina</taxon>
        <taxon>Sordariomycetes</taxon>
        <taxon>Sordariomycetidae</taxon>
        <taxon>Diaporthales</taxon>
        <taxon>Cytosporaceae</taxon>
        <taxon>Cytospora</taxon>
    </lineage>
</organism>
<dbReference type="Proteomes" id="UP001320245">
    <property type="component" value="Unassembled WGS sequence"/>
</dbReference>
<evidence type="ECO:0000313" key="2">
    <source>
        <dbReference type="EMBL" id="KAK7737429.1"/>
    </source>
</evidence>
<reference evidence="2 3" key="1">
    <citation type="journal article" date="2023" name="PLoS ONE">
        <title>Cytospora paraplurivora sp. nov. isolated from orchards with fruit tree decline syndrome in Ontario, Canada.</title>
        <authorList>
            <person name="Ilyukhin E."/>
            <person name="Nguyen H.D.T."/>
            <person name="Castle A.J."/>
            <person name="Ellouze W."/>
        </authorList>
    </citation>
    <scope>NUCLEOTIDE SEQUENCE [LARGE SCALE GENOMIC DNA]</scope>
    <source>
        <strain evidence="2 3">FDS-564</strain>
    </source>
</reference>
<feature type="compositionally biased region" description="Low complexity" evidence="1">
    <location>
        <begin position="293"/>
        <end position="307"/>
    </location>
</feature>
<feature type="compositionally biased region" description="Polar residues" evidence="1">
    <location>
        <begin position="308"/>
        <end position="334"/>
    </location>
</feature>
<feature type="compositionally biased region" description="Low complexity" evidence="1">
    <location>
        <begin position="427"/>
        <end position="441"/>
    </location>
</feature>
<dbReference type="EMBL" id="JAJSPL020000029">
    <property type="protein sequence ID" value="KAK7737429.1"/>
    <property type="molecule type" value="Genomic_DNA"/>
</dbReference>
<evidence type="ECO:0000313" key="3">
    <source>
        <dbReference type="Proteomes" id="UP001320245"/>
    </source>
</evidence>
<accession>A0AAN9YEY8</accession>